<evidence type="ECO:0000313" key="4">
    <source>
        <dbReference type="Proteomes" id="UP000481153"/>
    </source>
</evidence>
<dbReference type="Gene3D" id="3.20.20.100">
    <property type="entry name" value="NADP-dependent oxidoreductase domain"/>
    <property type="match status" value="1"/>
</dbReference>
<dbReference type="InterPro" id="IPR036812">
    <property type="entry name" value="NAD(P)_OxRdtase_dom_sf"/>
</dbReference>
<gene>
    <name evidence="3" type="ORF">Ae201684_007292</name>
</gene>
<dbReference type="GO" id="GO:0016491">
    <property type="term" value="F:oxidoreductase activity"/>
    <property type="evidence" value="ECO:0007669"/>
    <property type="project" value="UniProtKB-KW"/>
</dbReference>
<keyword evidence="1" id="KW-0560">Oxidoreductase</keyword>
<evidence type="ECO:0000256" key="1">
    <source>
        <dbReference type="ARBA" id="ARBA00023002"/>
    </source>
</evidence>
<proteinExistence type="predicted"/>
<organism evidence="3 4">
    <name type="scientific">Aphanomyces euteiches</name>
    <dbReference type="NCBI Taxonomy" id="100861"/>
    <lineage>
        <taxon>Eukaryota</taxon>
        <taxon>Sar</taxon>
        <taxon>Stramenopiles</taxon>
        <taxon>Oomycota</taxon>
        <taxon>Saprolegniomycetes</taxon>
        <taxon>Saprolegniales</taxon>
        <taxon>Verrucalvaceae</taxon>
        <taxon>Aphanomyces</taxon>
    </lineage>
</organism>
<reference evidence="3 4" key="1">
    <citation type="submission" date="2019-07" db="EMBL/GenBank/DDBJ databases">
        <title>Genomics analysis of Aphanomyces spp. identifies a new class of oomycete effector associated with host adaptation.</title>
        <authorList>
            <person name="Gaulin E."/>
        </authorList>
    </citation>
    <scope>NUCLEOTIDE SEQUENCE [LARGE SCALE GENOMIC DNA]</scope>
    <source>
        <strain evidence="3 4">ATCC 201684</strain>
    </source>
</reference>
<name>A0A6G0X899_9STRA</name>
<dbReference type="VEuPathDB" id="FungiDB:AeMF1_002313"/>
<feature type="domain" description="NADP-dependent oxidoreductase" evidence="2">
    <location>
        <begin position="12"/>
        <end position="295"/>
    </location>
</feature>
<dbReference type="PANTHER" id="PTHR43625:SF40">
    <property type="entry name" value="ALDO-KETO REDUCTASE YAKC [NADP(+)]"/>
    <property type="match status" value="1"/>
</dbReference>
<dbReference type="Proteomes" id="UP000481153">
    <property type="component" value="Unassembled WGS sequence"/>
</dbReference>
<evidence type="ECO:0000259" key="2">
    <source>
        <dbReference type="Pfam" id="PF00248"/>
    </source>
</evidence>
<dbReference type="SUPFAM" id="SSF51430">
    <property type="entry name" value="NAD(P)-linked oxidoreductase"/>
    <property type="match status" value="1"/>
</dbReference>
<accession>A0A6G0X899</accession>
<dbReference type="AlphaFoldDB" id="A0A6G0X899"/>
<dbReference type="GO" id="GO:0005737">
    <property type="term" value="C:cytoplasm"/>
    <property type="evidence" value="ECO:0007669"/>
    <property type="project" value="TreeGrafter"/>
</dbReference>
<dbReference type="EMBL" id="VJMJ01000089">
    <property type="protein sequence ID" value="KAF0736271.1"/>
    <property type="molecule type" value="Genomic_DNA"/>
</dbReference>
<comment type="caution">
    <text evidence="3">The sequence shown here is derived from an EMBL/GenBank/DDBJ whole genome shotgun (WGS) entry which is preliminary data.</text>
</comment>
<dbReference type="PANTHER" id="PTHR43625">
    <property type="entry name" value="AFLATOXIN B1 ALDEHYDE REDUCTASE"/>
    <property type="match status" value="1"/>
</dbReference>
<dbReference type="Pfam" id="PF00248">
    <property type="entry name" value="Aldo_ket_red"/>
    <property type="match status" value="1"/>
</dbReference>
<protein>
    <recommendedName>
        <fullName evidence="2">NADP-dependent oxidoreductase domain-containing protein</fullName>
    </recommendedName>
</protein>
<dbReference type="InterPro" id="IPR023210">
    <property type="entry name" value="NADP_OxRdtase_dom"/>
</dbReference>
<dbReference type="InterPro" id="IPR050791">
    <property type="entry name" value="Aldo-Keto_reductase"/>
</dbReference>
<sequence length="321" mass="35690">MGMTSAYEKVHLAAHEDESLRTISRALELGINMLDTAWVYQSPGAGGDRMFYNEELVGKAIQQHGRDEFVIATKFGIMFNDGKMVVSGKEETIRSQLADSLQRLGTDYIDLYYMHRMDPDTPIEETISVLKSLVDEGKIKYIGLSECTPDELRRAHAVHPITAIQMEWSLQTRDLEDAVVPTARELGVGIVAYSPLSRGFLADIEAFDKLDASDRRGTIPRFNQDKLTESKAKVARFFELAKEKHLTPAQLALGWVHAQGEDVFPIPGTKSSTRIVENAQAALIALTAEEWQDVADAAGSINEGRHFPFATSTNFNARMNV</sequence>
<evidence type="ECO:0000313" key="3">
    <source>
        <dbReference type="EMBL" id="KAF0736271.1"/>
    </source>
</evidence>
<keyword evidence="4" id="KW-1185">Reference proteome</keyword>